<feature type="region of interest" description="Disordered" evidence="1">
    <location>
        <begin position="184"/>
        <end position="250"/>
    </location>
</feature>
<sequence length="529" mass="58982">MEPKRRWVDEHWFWRGFQSAVFLYAQCGPCIAWRENHRQKKVYRREKKERARNPDHPSVIRQPAPHEINPHWAEEIRLGPSPPKRGRKRANTKAGREITSSGTMAESDTADSSKSELNRESKDNLPVFWNSDRYQRADEEYAYVDEKPEMIYAPPGLIRRGSSVGIGSWMADSKRLPEKPKRAYTPLTNMPPVNDLHPPVVSSVPSKREDRAWMTAPPPSTAFMHGKKGVTTRSRSGSGHSSQRNLDLGLSRQVVHKIVEEKMKNGETPNDSTDFIAPISARADSELQEGEHAQIPQSDRRSKSTSPFRIAREKEPIPLMKPRRRPSPLPLNTDKSSRSTSSESVSEVESDVSSSSRNSIPRGRSKSAHQLTRSKTTAKSALNSHPISPSAGKSAPTAASLDSLASGEASESSTLRPKNHSGTLTPPSSHNVAGSYDNSPRKRRDTKFSSDGAPLLVKDSSLHVLQGVVDPKRLLDNQWVKSPVVEARVPLPPDDSPHKENENPVKLVQVSAKEELLIQEGARRWSWGV</sequence>
<protein>
    <submittedName>
        <fullName evidence="2">Uncharacterized protein</fullName>
    </submittedName>
</protein>
<feature type="compositionally biased region" description="Polar residues" evidence="1">
    <location>
        <begin position="98"/>
        <end position="110"/>
    </location>
</feature>
<dbReference type="VEuPathDB" id="FungiDB:PV09_05449"/>
<feature type="compositionally biased region" description="Basic and acidic residues" evidence="1">
    <location>
        <begin position="284"/>
        <end position="302"/>
    </location>
</feature>
<feature type="compositionally biased region" description="Low complexity" evidence="1">
    <location>
        <begin position="338"/>
        <end position="362"/>
    </location>
</feature>
<feature type="compositionally biased region" description="Basic and acidic residues" evidence="1">
    <location>
        <begin position="68"/>
        <end position="77"/>
    </location>
</feature>
<dbReference type="AlphaFoldDB" id="A0A0D2A9F3"/>
<dbReference type="HOGENOM" id="CLU_044491_0_0_1"/>
<feature type="region of interest" description="Disordered" evidence="1">
    <location>
        <begin position="284"/>
        <end position="454"/>
    </location>
</feature>
<evidence type="ECO:0000313" key="2">
    <source>
        <dbReference type="EMBL" id="KIW03225.1"/>
    </source>
</evidence>
<feature type="region of interest" description="Disordered" evidence="1">
    <location>
        <begin position="43"/>
        <end position="121"/>
    </location>
</feature>
<dbReference type="Proteomes" id="UP000053259">
    <property type="component" value="Unassembled WGS sequence"/>
</dbReference>
<feature type="compositionally biased region" description="Basic and acidic residues" evidence="1">
    <location>
        <begin position="46"/>
        <end position="55"/>
    </location>
</feature>
<dbReference type="EMBL" id="KN847545">
    <property type="protein sequence ID" value="KIW03225.1"/>
    <property type="molecule type" value="Genomic_DNA"/>
</dbReference>
<organism evidence="2 3">
    <name type="scientific">Verruconis gallopava</name>
    <dbReference type="NCBI Taxonomy" id="253628"/>
    <lineage>
        <taxon>Eukaryota</taxon>
        <taxon>Fungi</taxon>
        <taxon>Dikarya</taxon>
        <taxon>Ascomycota</taxon>
        <taxon>Pezizomycotina</taxon>
        <taxon>Dothideomycetes</taxon>
        <taxon>Pleosporomycetidae</taxon>
        <taxon>Venturiales</taxon>
        <taxon>Sympoventuriaceae</taxon>
        <taxon>Verruconis</taxon>
    </lineage>
</organism>
<proteinExistence type="predicted"/>
<evidence type="ECO:0000313" key="3">
    <source>
        <dbReference type="Proteomes" id="UP000053259"/>
    </source>
</evidence>
<evidence type="ECO:0000256" key="1">
    <source>
        <dbReference type="SAM" id="MobiDB-lite"/>
    </source>
</evidence>
<reference evidence="2 3" key="1">
    <citation type="submission" date="2015-01" db="EMBL/GenBank/DDBJ databases">
        <title>The Genome Sequence of Ochroconis gallopava CBS43764.</title>
        <authorList>
            <consortium name="The Broad Institute Genomics Platform"/>
            <person name="Cuomo C."/>
            <person name="de Hoog S."/>
            <person name="Gorbushina A."/>
            <person name="Stielow B."/>
            <person name="Teixiera M."/>
            <person name="Abouelleil A."/>
            <person name="Chapman S.B."/>
            <person name="Priest M."/>
            <person name="Young S.K."/>
            <person name="Wortman J."/>
            <person name="Nusbaum C."/>
            <person name="Birren B."/>
        </authorList>
    </citation>
    <scope>NUCLEOTIDE SEQUENCE [LARGE SCALE GENOMIC DNA]</scope>
    <source>
        <strain evidence="2 3">CBS 43764</strain>
    </source>
</reference>
<gene>
    <name evidence="2" type="ORF">PV09_05449</name>
</gene>
<keyword evidence="3" id="KW-1185">Reference proteome</keyword>
<dbReference type="RefSeq" id="XP_016213094.1">
    <property type="nucleotide sequence ID" value="XM_016358955.1"/>
</dbReference>
<feature type="compositionally biased region" description="Low complexity" evidence="1">
    <location>
        <begin position="231"/>
        <end position="242"/>
    </location>
</feature>
<accession>A0A0D2A9F3</accession>
<feature type="compositionally biased region" description="Polar residues" evidence="1">
    <location>
        <begin position="368"/>
        <end position="387"/>
    </location>
</feature>
<feature type="compositionally biased region" description="Basic and acidic residues" evidence="1">
    <location>
        <begin position="111"/>
        <end position="121"/>
    </location>
</feature>
<dbReference type="OrthoDB" id="506431at2759"/>
<dbReference type="GeneID" id="27313422"/>
<feature type="compositionally biased region" description="Polar residues" evidence="1">
    <location>
        <begin position="409"/>
        <end position="438"/>
    </location>
</feature>
<dbReference type="InParanoid" id="A0A0D2A9F3"/>
<name>A0A0D2A9F3_9PEZI</name>